<evidence type="ECO:0000313" key="3">
    <source>
        <dbReference type="Proteomes" id="UP000254621"/>
    </source>
</evidence>
<keyword evidence="1" id="KW-1133">Transmembrane helix</keyword>
<evidence type="ECO:0000313" key="2">
    <source>
        <dbReference type="EMBL" id="SUP58801.1"/>
    </source>
</evidence>
<name>A0A380P0Q7_WEIVI</name>
<accession>A0A380P0Q7</accession>
<protein>
    <submittedName>
        <fullName evidence="2">Uncharacterized protein</fullName>
    </submittedName>
</protein>
<keyword evidence="1" id="KW-0472">Membrane</keyword>
<dbReference type="Proteomes" id="UP000254621">
    <property type="component" value="Unassembled WGS sequence"/>
</dbReference>
<sequence>METLISTLITTGGLGFANVLFLERTGVLHFDNQLNNDKYMWLVVFSALNFAVQTFLIIYITVGVSIICTGIVYGCNYKLENLIRNKSGLSSATDENAADAFWNSMFAKKDLYVFVFDLNSHQLLDFGEPIYVTRSLDKNNGIAMNLNGSEMEEYANYNYESVLALAEYNQSSQNKASGANSYSDYENNKKYIAIWND</sequence>
<proteinExistence type="predicted"/>
<keyword evidence="1" id="KW-0812">Transmembrane</keyword>
<dbReference type="EMBL" id="UHIV01000004">
    <property type="protein sequence ID" value="SUP58801.1"/>
    <property type="molecule type" value="Genomic_DNA"/>
</dbReference>
<evidence type="ECO:0000256" key="1">
    <source>
        <dbReference type="SAM" id="Phobius"/>
    </source>
</evidence>
<feature type="transmembrane region" description="Helical" evidence="1">
    <location>
        <begin position="41"/>
        <end position="74"/>
    </location>
</feature>
<gene>
    <name evidence="2" type="ORF">NCTC13645_01049</name>
</gene>
<dbReference type="AlphaFoldDB" id="A0A380P0Q7"/>
<reference evidence="2 3" key="1">
    <citation type="submission" date="2018-06" db="EMBL/GenBank/DDBJ databases">
        <authorList>
            <consortium name="Pathogen Informatics"/>
            <person name="Doyle S."/>
        </authorList>
    </citation>
    <scope>NUCLEOTIDE SEQUENCE [LARGE SCALE GENOMIC DNA]</scope>
    <source>
        <strain evidence="2 3">NCTC13645</strain>
    </source>
</reference>
<organism evidence="2 3">
    <name type="scientific">Weissella viridescens</name>
    <name type="common">Lactobacillus viridescens</name>
    <dbReference type="NCBI Taxonomy" id="1629"/>
    <lineage>
        <taxon>Bacteria</taxon>
        <taxon>Bacillati</taxon>
        <taxon>Bacillota</taxon>
        <taxon>Bacilli</taxon>
        <taxon>Lactobacillales</taxon>
        <taxon>Lactobacillaceae</taxon>
        <taxon>Weissella</taxon>
    </lineage>
</organism>